<dbReference type="eggNOG" id="KOG4475">
    <property type="taxonomic scope" value="Eukaryota"/>
</dbReference>
<dbReference type="CDD" id="cd00198">
    <property type="entry name" value="vWFA"/>
    <property type="match status" value="1"/>
</dbReference>
<dbReference type="InterPro" id="IPR002035">
    <property type="entry name" value="VWF_A"/>
</dbReference>
<evidence type="ECO:0000313" key="10">
    <source>
        <dbReference type="Proteomes" id="UP000007151"/>
    </source>
</evidence>
<dbReference type="SUPFAM" id="SSF54060">
    <property type="entry name" value="His-Me finger endonucleases"/>
    <property type="match status" value="1"/>
</dbReference>
<dbReference type="PROSITE" id="PS50835">
    <property type="entry name" value="IG_LIKE"/>
    <property type="match status" value="6"/>
</dbReference>
<dbReference type="SUPFAM" id="SSF53300">
    <property type="entry name" value="vWA-like"/>
    <property type="match status" value="1"/>
</dbReference>
<dbReference type="GO" id="GO:0032991">
    <property type="term" value="C:protein-containing complex"/>
    <property type="evidence" value="ECO:0007669"/>
    <property type="project" value="UniProtKB-ARBA"/>
</dbReference>
<dbReference type="Gene3D" id="2.60.40.10">
    <property type="entry name" value="Immunoglobulins"/>
    <property type="match status" value="7"/>
</dbReference>
<dbReference type="GO" id="GO:0043025">
    <property type="term" value="C:neuronal cell body"/>
    <property type="evidence" value="ECO:0007669"/>
    <property type="project" value="TreeGrafter"/>
</dbReference>
<organism evidence="9 10">
    <name type="scientific">Danaus plexippus plexippus</name>
    <dbReference type="NCBI Taxonomy" id="278856"/>
    <lineage>
        <taxon>Eukaryota</taxon>
        <taxon>Metazoa</taxon>
        <taxon>Ecdysozoa</taxon>
        <taxon>Arthropoda</taxon>
        <taxon>Hexapoda</taxon>
        <taxon>Insecta</taxon>
        <taxon>Pterygota</taxon>
        <taxon>Neoptera</taxon>
        <taxon>Endopterygota</taxon>
        <taxon>Lepidoptera</taxon>
        <taxon>Glossata</taxon>
        <taxon>Ditrysia</taxon>
        <taxon>Papilionoidea</taxon>
        <taxon>Nymphalidae</taxon>
        <taxon>Danainae</taxon>
        <taxon>Danaini</taxon>
        <taxon>Danaina</taxon>
        <taxon>Danaus</taxon>
        <taxon>Danaus</taxon>
    </lineage>
</organism>
<dbReference type="PANTHER" id="PTHR45080:SF8">
    <property type="entry name" value="IG-LIKE DOMAIN-CONTAINING PROTEIN"/>
    <property type="match status" value="1"/>
</dbReference>
<evidence type="ECO:0000256" key="3">
    <source>
        <dbReference type="ARBA" id="ARBA00022729"/>
    </source>
</evidence>
<proteinExistence type="predicted"/>
<dbReference type="InterPro" id="IPR044925">
    <property type="entry name" value="His-Me_finger_sf"/>
</dbReference>
<dbReference type="InParanoid" id="A0A212F6F9"/>
<evidence type="ECO:0000313" key="9">
    <source>
        <dbReference type="EMBL" id="OWR49308.1"/>
    </source>
</evidence>
<dbReference type="PANTHER" id="PTHR45080">
    <property type="entry name" value="CONTACTIN 5"/>
    <property type="match status" value="1"/>
</dbReference>
<protein>
    <submittedName>
        <fullName evidence="9">Hemicentin-2</fullName>
    </submittedName>
</protein>
<evidence type="ECO:0000256" key="2">
    <source>
        <dbReference type="ARBA" id="ARBA00022525"/>
    </source>
</evidence>
<dbReference type="InterPro" id="IPR044929">
    <property type="entry name" value="DNA/RNA_non-sp_Endonuclease_sf"/>
</dbReference>
<keyword evidence="5" id="KW-0393">Immunoglobulin domain</keyword>
<feature type="domain" description="Ig-like" evidence="8">
    <location>
        <begin position="872"/>
        <end position="965"/>
    </location>
</feature>
<dbReference type="GO" id="GO:0030424">
    <property type="term" value="C:axon"/>
    <property type="evidence" value="ECO:0007669"/>
    <property type="project" value="TreeGrafter"/>
</dbReference>
<feature type="signal peptide" evidence="6">
    <location>
        <begin position="1"/>
        <end position="16"/>
    </location>
</feature>
<dbReference type="GO" id="GO:0050808">
    <property type="term" value="P:synapse organization"/>
    <property type="evidence" value="ECO:0007669"/>
    <property type="project" value="TreeGrafter"/>
</dbReference>
<dbReference type="SMART" id="SM00408">
    <property type="entry name" value="IGc2"/>
    <property type="match status" value="5"/>
</dbReference>
<dbReference type="PROSITE" id="PS50234">
    <property type="entry name" value="VWFA"/>
    <property type="match status" value="1"/>
</dbReference>
<evidence type="ECO:0000256" key="6">
    <source>
        <dbReference type="SAM" id="SignalP"/>
    </source>
</evidence>
<dbReference type="SMART" id="SM00409">
    <property type="entry name" value="IG"/>
    <property type="match status" value="6"/>
</dbReference>
<dbReference type="InterPro" id="IPR013098">
    <property type="entry name" value="Ig_I-set"/>
</dbReference>
<name>A0A212F6F9_DANPL</name>
<dbReference type="GO" id="GO:0005886">
    <property type="term" value="C:plasma membrane"/>
    <property type="evidence" value="ECO:0007669"/>
    <property type="project" value="TreeGrafter"/>
</dbReference>
<evidence type="ECO:0000259" key="7">
    <source>
        <dbReference type="PROSITE" id="PS50234"/>
    </source>
</evidence>
<dbReference type="EMBL" id="AGBW02010045">
    <property type="protein sequence ID" value="OWR49308.1"/>
    <property type="molecule type" value="Genomic_DNA"/>
</dbReference>
<dbReference type="Gene3D" id="3.40.50.410">
    <property type="entry name" value="von Willebrand factor, type A domain"/>
    <property type="match status" value="1"/>
</dbReference>
<gene>
    <name evidence="9" type="ORF">KGM_213249</name>
</gene>
<feature type="domain" description="Ig-like" evidence="8">
    <location>
        <begin position="774"/>
        <end position="864"/>
    </location>
</feature>
<feature type="chain" id="PRO_5011967681" evidence="6">
    <location>
        <begin position="17"/>
        <end position="1362"/>
    </location>
</feature>
<comment type="caution">
    <text evidence="9">The sequence shown here is derived from an EMBL/GenBank/DDBJ whole genome shotgun (WGS) entry which is preliminary data.</text>
</comment>
<dbReference type="SUPFAM" id="SSF48726">
    <property type="entry name" value="Immunoglobulin"/>
    <property type="match status" value="7"/>
</dbReference>
<dbReference type="Pfam" id="PF25106">
    <property type="entry name" value="VWA_4"/>
    <property type="match status" value="1"/>
</dbReference>
<reference evidence="9 10" key="1">
    <citation type="journal article" date="2011" name="Cell">
        <title>The monarch butterfly genome yields insights into long-distance migration.</title>
        <authorList>
            <person name="Zhan S."/>
            <person name="Merlin C."/>
            <person name="Boore J.L."/>
            <person name="Reppert S.M."/>
        </authorList>
    </citation>
    <scope>NUCLEOTIDE SEQUENCE [LARGE SCALE GENOMIC DNA]</scope>
    <source>
        <strain evidence="9">F-2</strain>
    </source>
</reference>
<keyword evidence="4" id="KW-1015">Disulfide bond</keyword>
<dbReference type="Pfam" id="PF13927">
    <property type="entry name" value="Ig_3"/>
    <property type="match status" value="2"/>
</dbReference>
<feature type="domain" description="Ig-like" evidence="8">
    <location>
        <begin position="687"/>
        <end position="770"/>
    </location>
</feature>
<dbReference type="InterPro" id="IPR013783">
    <property type="entry name" value="Ig-like_fold"/>
</dbReference>
<feature type="domain" description="Ig-like" evidence="8">
    <location>
        <begin position="411"/>
        <end position="499"/>
    </location>
</feature>
<dbReference type="CDD" id="cd00096">
    <property type="entry name" value="Ig"/>
    <property type="match status" value="1"/>
</dbReference>
<dbReference type="InterPro" id="IPR003598">
    <property type="entry name" value="Ig_sub2"/>
</dbReference>
<accession>A0A212F6F9</accession>
<dbReference type="Pfam" id="PF07679">
    <property type="entry name" value="I-set"/>
    <property type="match status" value="4"/>
</dbReference>
<dbReference type="InterPro" id="IPR007110">
    <property type="entry name" value="Ig-like_dom"/>
</dbReference>
<dbReference type="Gene3D" id="3.40.570.10">
    <property type="entry name" value="Extracellular Endonuclease, subunit A"/>
    <property type="match status" value="1"/>
</dbReference>
<feature type="domain" description="Ig-like" evidence="8">
    <location>
        <begin position="970"/>
        <end position="1048"/>
    </location>
</feature>
<feature type="domain" description="VWFA" evidence="7">
    <location>
        <begin position="22"/>
        <end position="197"/>
    </location>
</feature>
<dbReference type="GO" id="GO:0046872">
    <property type="term" value="F:metal ion binding"/>
    <property type="evidence" value="ECO:0007669"/>
    <property type="project" value="InterPro"/>
</dbReference>
<comment type="subcellular location">
    <subcellularLocation>
        <location evidence="1">Secreted</location>
    </subcellularLocation>
</comment>
<dbReference type="STRING" id="278856.A0A212F6F9"/>
<evidence type="ECO:0000256" key="4">
    <source>
        <dbReference type="ARBA" id="ARBA00023157"/>
    </source>
</evidence>
<dbReference type="KEGG" id="dpl:KGM_213249"/>
<dbReference type="GO" id="GO:0008046">
    <property type="term" value="F:axon guidance receptor activity"/>
    <property type="evidence" value="ECO:0007669"/>
    <property type="project" value="TreeGrafter"/>
</dbReference>
<evidence type="ECO:0000256" key="1">
    <source>
        <dbReference type="ARBA" id="ARBA00004613"/>
    </source>
</evidence>
<dbReference type="InterPro" id="IPR050958">
    <property type="entry name" value="Cell_Adh-Cytoskel_Orgn"/>
</dbReference>
<keyword evidence="10" id="KW-1185">Reference proteome</keyword>
<dbReference type="InterPro" id="IPR036465">
    <property type="entry name" value="vWFA_dom_sf"/>
</dbReference>
<dbReference type="InterPro" id="IPR056861">
    <property type="entry name" value="HMCN1-like_VWA"/>
</dbReference>
<dbReference type="Pfam" id="PF01223">
    <property type="entry name" value="Endonuclease_NS"/>
    <property type="match status" value="1"/>
</dbReference>
<dbReference type="InterPro" id="IPR003599">
    <property type="entry name" value="Ig_sub"/>
</dbReference>
<dbReference type="GO" id="GO:0016787">
    <property type="term" value="F:hydrolase activity"/>
    <property type="evidence" value="ECO:0007669"/>
    <property type="project" value="InterPro"/>
</dbReference>
<dbReference type="GO" id="GO:0007156">
    <property type="term" value="P:homophilic cell adhesion via plasma membrane adhesion molecules"/>
    <property type="evidence" value="ECO:0007669"/>
    <property type="project" value="TreeGrafter"/>
</dbReference>
<feature type="domain" description="Ig-like" evidence="8">
    <location>
        <begin position="598"/>
        <end position="680"/>
    </location>
</feature>
<dbReference type="GO" id="GO:0003676">
    <property type="term" value="F:nucleic acid binding"/>
    <property type="evidence" value="ECO:0007669"/>
    <property type="project" value="InterPro"/>
</dbReference>
<dbReference type="InterPro" id="IPR036179">
    <property type="entry name" value="Ig-like_dom_sf"/>
</dbReference>
<evidence type="ECO:0000256" key="5">
    <source>
        <dbReference type="ARBA" id="ARBA00023319"/>
    </source>
</evidence>
<keyword evidence="3 6" id="KW-0732">Signal</keyword>
<evidence type="ECO:0000259" key="8">
    <source>
        <dbReference type="PROSITE" id="PS50835"/>
    </source>
</evidence>
<dbReference type="Proteomes" id="UP000007151">
    <property type="component" value="Unassembled WGS sequence"/>
</dbReference>
<dbReference type="InterPro" id="IPR001604">
    <property type="entry name" value="Endo_G_ENPP1-like_dom"/>
</dbReference>
<sequence>MLLLFISMVLFGFTNGHNAKSSLTFVIDDTGSMWNDIDQVKEKTNEVFDAVLNSNASKIDDFVLVTFNDPDAKVCTVTRDRKEFKKALSDITVDGGGDCPEYSMKGIQLALEHSKPNSLFYVFTDAASKDYEEYEKIKSLGLKKSIQVTFLLTGECTNTPEEAFTVYDKLAETTSGQVFHLDKQDVSKIIDYIIATIKNKKTTVAQKTFYNGYGNEFKFSIDSKLWDVMISVSADDPRFHLNGPDGESVDVKEFISTKKSSISKLDVKPGIYTMVLDNIGQTSVVITGSTYVCFQHGFSTVMPSTLNETSTKPIEDTPSYLAIELDNVNRDVILDTVEIRDINDNILSAYPLDLLNKDSQFYVTKPILTPDSTFKIAINGHTSTEEKITRIAPTAIEHQKPDLEGPKRKAPMVTILEGSITTVEYDSNLSLKCKVHAFPKPDIVWKDDSGMIWPSKVVPVDLPYDYMGILDKDKINKNITLYCTAKNEIGEDKKSILVETKRNYFLEILESPKDLVIEYGSSSVLNFKVNAYPAATIGWYKKRKELFNDDDYEISADGSTLKIKYMHQSLRGFYSVKAMNEEEKKIIYFKIDMSGEKPEIDKTVSSYRIEKGSSANLTCRILKGKPEPEISWTFQNESPGSLKRLDVVGDLYIDKVGPENMGIYTCKARNEFGKDRHDIDLFVGYVPTIKNVQTEVLVPEGQQVILTCIVDGSPYPFVRWLLNDVEVTRTGKYSFNDNRLSFTGSIDDSGIYTCEASNSLGRTQKDYDVDIYIPVKMQVPKDTTLKLDVGSSTTLPCVAEGYPKPNIRWTYYSKNPSIRPKTLKFDDTGSYNLEHIQIEDEGFYRCSASNVGGLSSVTYEVFVRAPVSITNPDGVVFNAVKGDLALRIPCNAIGSPKPKVTWMANGEHIASGTDWYDIEDDGTLNGELIASDELYLSHVKFEDAGIYSCRVSTFLSAHTAHKKVTVGYKPRFLSDEETVIEYSEGDFSYMDCNADGYPKPSTQWIRNGDPVPINGSYLIIEMKLEDIGYYQCTVSNDLGSIRRTFKINSGECLLRTKHDFNDQQPLLLTLSRDWPEFRTSNEYVHIPIYKYFLLSCPGSSVYDVCLDHEQKIPLFAKQTSNKGIALNAPPGDYTFVESKYLPFHFGDMYDCDSQLRFISSSIGKSIKPVKDVECCFTKRQLINPRDVLPGLSQVAVYSYLNVIPHWSTCGTKNWDELELRVRYLGKYSSNELTIFTGASDPMMLPGQTEDAYVSLRDRLNRRQPVPMYLWKIIQNPADNSSLAVIQLNIPNVTSAEAYSYMPCNDICPEVEWLRNNDWQDVNKGFTFCCSISDFNSRFGKLFDGCEKVFKTLPPLLPDFSLI</sequence>
<keyword evidence="2" id="KW-0964">Secreted</keyword>